<dbReference type="RefSeq" id="WP_320330348.1">
    <property type="nucleotide sequence ID" value="NZ_JAVRDO010000002.1"/>
</dbReference>
<reference evidence="4" key="1">
    <citation type="submission" date="2023-07" db="EMBL/GenBank/DDBJ databases">
        <authorList>
            <person name="de Witt J."/>
        </authorList>
    </citation>
    <scope>NUCLEOTIDE SEQUENCE [LARGE SCALE GENOMIC DNA]</scope>
    <source>
        <strain evidence="4">FZJ</strain>
    </source>
</reference>
<feature type="transmembrane region" description="Helical" evidence="1">
    <location>
        <begin position="21"/>
        <end position="42"/>
    </location>
</feature>
<keyword evidence="1" id="KW-0812">Transmembrane</keyword>
<gene>
    <name evidence="3" type="ORF">RED13_000420</name>
</gene>
<evidence type="ECO:0000313" key="3">
    <source>
        <dbReference type="EMBL" id="MDX9686042.1"/>
    </source>
</evidence>
<dbReference type="Gene3D" id="2.70.70.10">
    <property type="entry name" value="Glucose Permease (Domain IIA)"/>
    <property type="match status" value="1"/>
</dbReference>
<dbReference type="GO" id="GO:0016787">
    <property type="term" value="F:hydrolase activity"/>
    <property type="evidence" value="ECO:0007669"/>
    <property type="project" value="UniProtKB-KW"/>
</dbReference>
<dbReference type="InterPro" id="IPR050570">
    <property type="entry name" value="Cell_wall_metabolism_enzyme"/>
</dbReference>
<dbReference type="CDD" id="cd12797">
    <property type="entry name" value="M23_peptidase"/>
    <property type="match status" value="1"/>
</dbReference>
<name>A0ABU5BU15_9GAMM</name>
<dbReference type="EMBL" id="JAVRDO010000002">
    <property type="protein sequence ID" value="MDX9686042.1"/>
    <property type="molecule type" value="Genomic_DNA"/>
</dbReference>
<evidence type="ECO:0000256" key="1">
    <source>
        <dbReference type="SAM" id="Phobius"/>
    </source>
</evidence>
<dbReference type="Proteomes" id="UP001281217">
    <property type="component" value="Unassembled WGS sequence"/>
</dbReference>
<feature type="domain" description="M23ase beta-sheet core" evidence="2">
    <location>
        <begin position="212"/>
        <end position="306"/>
    </location>
</feature>
<dbReference type="InterPro" id="IPR016047">
    <property type="entry name" value="M23ase_b-sheet_dom"/>
</dbReference>
<keyword evidence="1" id="KW-0472">Membrane</keyword>
<dbReference type="PANTHER" id="PTHR21666:SF291">
    <property type="entry name" value="STAGE II SPORULATION PROTEIN Q"/>
    <property type="match status" value="1"/>
</dbReference>
<protein>
    <submittedName>
        <fullName evidence="3">M23 family metallopeptidase</fullName>
        <ecNumber evidence="3">3.4.-.-</ecNumber>
    </submittedName>
</protein>
<organism evidence="3 4">
    <name type="scientific">Halopseudomonas formosensis</name>
    <dbReference type="NCBI Taxonomy" id="1002526"/>
    <lineage>
        <taxon>Bacteria</taxon>
        <taxon>Pseudomonadati</taxon>
        <taxon>Pseudomonadota</taxon>
        <taxon>Gammaproteobacteria</taxon>
        <taxon>Pseudomonadales</taxon>
        <taxon>Pseudomonadaceae</taxon>
        <taxon>Halopseudomonas</taxon>
    </lineage>
</organism>
<dbReference type="SUPFAM" id="SSF51261">
    <property type="entry name" value="Duplicated hybrid motif"/>
    <property type="match status" value="1"/>
</dbReference>
<dbReference type="PANTHER" id="PTHR21666">
    <property type="entry name" value="PEPTIDASE-RELATED"/>
    <property type="match status" value="1"/>
</dbReference>
<keyword evidence="1" id="KW-1133">Transmembrane helix</keyword>
<evidence type="ECO:0000259" key="2">
    <source>
        <dbReference type="Pfam" id="PF01551"/>
    </source>
</evidence>
<proteinExistence type="predicted"/>
<evidence type="ECO:0000313" key="4">
    <source>
        <dbReference type="Proteomes" id="UP001281217"/>
    </source>
</evidence>
<keyword evidence="3" id="KW-0378">Hydrolase</keyword>
<sequence>MNIIIVTKRDGTSRAVNLSSPWLIAGLAGILLMPLLAALLAWNLASSQQQMETDTAALDYDTLWQQSVQGDYASGADYIKEESRVQLEHMTQQLGRLQVRLSRLDALGERLTELAELSDGEFDFSTETDPGMGGPEVPSVLDSREGADLQLVLDRLSARVEDRTQQLRLLEELMLNRKTDADSALDFTPVQEGYISSGFGRRSDPITRRIAVHAGLDFAAPRGTPIHAVGAGVVTYAGRRGAYGNMVEITHGNGYKTRYAHAHELMVKKGDLVRKGEQIATVGSTGRSTGPHLHLEVYRNDRAIDPARFLALN</sequence>
<comment type="caution">
    <text evidence="3">The sequence shown here is derived from an EMBL/GenBank/DDBJ whole genome shotgun (WGS) entry which is preliminary data.</text>
</comment>
<dbReference type="Pfam" id="PF01551">
    <property type="entry name" value="Peptidase_M23"/>
    <property type="match status" value="1"/>
</dbReference>
<dbReference type="InterPro" id="IPR011055">
    <property type="entry name" value="Dup_hybrid_motif"/>
</dbReference>
<dbReference type="EC" id="3.4.-.-" evidence="3"/>
<accession>A0ABU5BU15</accession>
<keyword evidence="4" id="KW-1185">Reference proteome</keyword>